<keyword evidence="1" id="KW-1133">Transmembrane helix</keyword>
<feature type="domain" description="EAL" evidence="2">
    <location>
        <begin position="597"/>
        <end position="850"/>
    </location>
</feature>
<evidence type="ECO:0000256" key="1">
    <source>
        <dbReference type="SAM" id="Phobius"/>
    </source>
</evidence>
<dbReference type="SUPFAM" id="SSF141868">
    <property type="entry name" value="EAL domain-like"/>
    <property type="match status" value="1"/>
</dbReference>
<dbReference type="AlphaFoldDB" id="A0A238WRJ9"/>
<reference evidence="4 5" key="1">
    <citation type="submission" date="2017-06" db="EMBL/GenBank/DDBJ databases">
        <authorList>
            <person name="Kim H.J."/>
            <person name="Triplett B.A."/>
        </authorList>
    </citation>
    <scope>NUCLEOTIDE SEQUENCE [LARGE SCALE GENOMIC DNA]</scope>
    <source>
        <strain evidence="4 5">DSM 44272</strain>
    </source>
</reference>
<dbReference type="SUPFAM" id="SSF55073">
    <property type="entry name" value="Nucleotide cyclase"/>
    <property type="match status" value="1"/>
</dbReference>
<dbReference type="SMART" id="SM00267">
    <property type="entry name" value="GGDEF"/>
    <property type="match status" value="1"/>
</dbReference>
<evidence type="ECO:0000259" key="3">
    <source>
        <dbReference type="PROSITE" id="PS50887"/>
    </source>
</evidence>
<accession>A0A238WRJ9</accession>
<feature type="transmembrane region" description="Helical" evidence="1">
    <location>
        <begin position="67"/>
        <end position="85"/>
    </location>
</feature>
<dbReference type="Pfam" id="PF00990">
    <property type="entry name" value="GGDEF"/>
    <property type="match status" value="1"/>
</dbReference>
<feature type="transmembrane region" description="Helical" evidence="1">
    <location>
        <begin position="140"/>
        <end position="160"/>
    </location>
</feature>
<dbReference type="Pfam" id="PF01590">
    <property type="entry name" value="GAF"/>
    <property type="match status" value="1"/>
</dbReference>
<dbReference type="InterPro" id="IPR029787">
    <property type="entry name" value="Nucleotide_cyclase"/>
</dbReference>
<sequence>MTLVQAPPAVSLGAPEFTAEMQVRVAEPNDRTPTRPLRLSAWTVAWMGLAVAVPVSLWVLVPLAKPVEPHLLIAVFVGLVAAESFNVDFEFRKQGFSWSLSELAFVMALVTVGGAWTAVAWALAVGLVSLIQGYSRAKAVFNVTVVVLEACAAVAVLQVLPVGDISEPRVWVSYLVAVLTASLLGVALIAAAITATQGYPGRTLWASFFVPLLMVGPVSVVVGLAVLLLVDATPWAWLLIAPLVVALALLYRRFAAVTREGHSVERVYDFARRVEQVSPDEAGTRQIVEAVRELLNADRVALWLPPYLDEEPRLVVVAENGAVWYDGPGDPDDVFRRRAVGSVDGPVRVSLARADDEEAVALSRRGVSDLLGAAVMTAAGEPGYLEVCDRRSDIHSFGDSDRAALDSMLTHVNAAIRHQQLLSQIRYDADHDRLTGLPNRQRLAAEVDRVLTEDPATARAGLILAALGNYTEVTDTLGHAASDELLLVTAGLLREHAPPHALLARMEGEQFAVLLPGLSLAATERAARRLREAASARARVAGLDLEVTLRIGVAAAPGHGTDAGTLMQRADVALLAATDSGGVASYHPVLDQQSLRRLQLGTELEQAMADGQISVVFQPIIDAQTSDLVSVETLVRWAHPRYGAITPDDFIHLAEQIGRIGAVTDHVLDLALARCRRWLDRDIALSVAVNLSAHCLSEPDLVARVRRALQRHGVPGELLTLELTESSVVDDSVRDSTVLADLHALGLRLSMDDFGTGYSSLSQLRQLPIDEVKIDKSFVLGMSTSQGESFIARSIIELAHNLGLRVVAEGVEDELTRNLLAEMGCDKLQGFLVSRPLPDDRLESWLLARTGVRSALPGATHRRLFVRT</sequence>
<dbReference type="PANTHER" id="PTHR33121">
    <property type="entry name" value="CYCLIC DI-GMP PHOSPHODIESTERASE PDEF"/>
    <property type="match status" value="1"/>
</dbReference>
<dbReference type="InterPro" id="IPR003018">
    <property type="entry name" value="GAF"/>
</dbReference>
<dbReference type="InterPro" id="IPR035919">
    <property type="entry name" value="EAL_sf"/>
</dbReference>
<evidence type="ECO:0000313" key="5">
    <source>
        <dbReference type="Proteomes" id="UP000198403"/>
    </source>
</evidence>
<dbReference type="InterPro" id="IPR000160">
    <property type="entry name" value="GGDEF_dom"/>
</dbReference>
<protein>
    <submittedName>
        <fullName evidence="4">Diguanylate cyclase (GGDEF) domain-containing protein</fullName>
    </submittedName>
</protein>
<dbReference type="InterPro" id="IPR029016">
    <property type="entry name" value="GAF-like_dom_sf"/>
</dbReference>
<keyword evidence="1" id="KW-0812">Transmembrane</keyword>
<evidence type="ECO:0000259" key="2">
    <source>
        <dbReference type="PROSITE" id="PS50883"/>
    </source>
</evidence>
<name>A0A238WRJ9_9ACTN</name>
<dbReference type="SMART" id="SM00052">
    <property type="entry name" value="EAL"/>
    <property type="match status" value="1"/>
</dbReference>
<proteinExistence type="predicted"/>
<dbReference type="CDD" id="cd01948">
    <property type="entry name" value="EAL"/>
    <property type="match status" value="1"/>
</dbReference>
<feature type="transmembrane region" description="Helical" evidence="1">
    <location>
        <begin position="235"/>
        <end position="251"/>
    </location>
</feature>
<dbReference type="NCBIfam" id="TIGR00254">
    <property type="entry name" value="GGDEF"/>
    <property type="match status" value="1"/>
</dbReference>
<feature type="transmembrane region" description="Helical" evidence="1">
    <location>
        <begin position="105"/>
        <end position="128"/>
    </location>
</feature>
<dbReference type="EMBL" id="FZNO01000009">
    <property type="protein sequence ID" value="SNR49186.1"/>
    <property type="molecule type" value="Genomic_DNA"/>
</dbReference>
<feature type="transmembrane region" description="Helical" evidence="1">
    <location>
        <begin position="172"/>
        <end position="193"/>
    </location>
</feature>
<feature type="transmembrane region" description="Helical" evidence="1">
    <location>
        <begin position="39"/>
        <end position="60"/>
    </location>
</feature>
<dbReference type="Gene3D" id="3.20.20.450">
    <property type="entry name" value="EAL domain"/>
    <property type="match status" value="1"/>
</dbReference>
<organism evidence="4 5">
    <name type="scientific">Blastococcus mobilis</name>
    <dbReference type="NCBI Taxonomy" id="1938746"/>
    <lineage>
        <taxon>Bacteria</taxon>
        <taxon>Bacillati</taxon>
        <taxon>Actinomycetota</taxon>
        <taxon>Actinomycetes</taxon>
        <taxon>Geodermatophilales</taxon>
        <taxon>Geodermatophilaceae</taxon>
        <taxon>Blastococcus</taxon>
    </lineage>
</organism>
<dbReference type="InterPro" id="IPR050706">
    <property type="entry name" value="Cyclic-di-GMP_PDE-like"/>
</dbReference>
<dbReference type="PROSITE" id="PS50887">
    <property type="entry name" value="GGDEF"/>
    <property type="match status" value="1"/>
</dbReference>
<dbReference type="SUPFAM" id="SSF55781">
    <property type="entry name" value="GAF domain-like"/>
    <property type="match status" value="1"/>
</dbReference>
<gene>
    <name evidence="4" type="ORF">SAMN06272737_109107</name>
</gene>
<feature type="domain" description="GGDEF" evidence="3">
    <location>
        <begin position="458"/>
        <end position="591"/>
    </location>
</feature>
<dbReference type="CDD" id="cd01949">
    <property type="entry name" value="GGDEF"/>
    <property type="match status" value="1"/>
</dbReference>
<dbReference type="InterPro" id="IPR001633">
    <property type="entry name" value="EAL_dom"/>
</dbReference>
<dbReference type="Gene3D" id="3.30.70.270">
    <property type="match status" value="1"/>
</dbReference>
<keyword evidence="1" id="KW-0472">Membrane</keyword>
<evidence type="ECO:0000313" key="4">
    <source>
        <dbReference type="EMBL" id="SNR49186.1"/>
    </source>
</evidence>
<dbReference type="GO" id="GO:0071111">
    <property type="term" value="F:cyclic-guanylate-specific phosphodiesterase activity"/>
    <property type="evidence" value="ECO:0007669"/>
    <property type="project" value="InterPro"/>
</dbReference>
<dbReference type="InterPro" id="IPR043128">
    <property type="entry name" value="Rev_trsase/Diguanyl_cyclase"/>
</dbReference>
<keyword evidence="5" id="KW-1185">Reference proteome</keyword>
<feature type="transmembrane region" description="Helical" evidence="1">
    <location>
        <begin position="205"/>
        <end position="229"/>
    </location>
</feature>
<dbReference type="Proteomes" id="UP000198403">
    <property type="component" value="Unassembled WGS sequence"/>
</dbReference>
<dbReference type="Gene3D" id="3.30.450.40">
    <property type="match status" value="1"/>
</dbReference>
<dbReference type="Pfam" id="PF00563">
    <property type="entry name" value="EAL"/>
    <property type="match status" value="1"/>
</dbReference>
<dbReference type="PANTHER" id="PTHR33121:SF71">
    <property type="entry name" value="OXYGEN SENSOR PROTEIN DOSP"/>
    <property type="match status" value="1"/>
</dbReference>
<dbReference type="PROSITE" id="PS50883">
    <property type="entry name" value="EAL"/>
    <property type="match status" value="1"/>
</dbReference>
<dbReference type="RefSeq" id="WP_254920550.1">
    <property type="nucleotide sequence ID" value="NZ_FZNO01000009.1"/>
</dbReference>